<dbReference type="EMBL" id="JASAOK010000044">
    <property type="protein sequence ID" value="KAK6213244.1"/>
    <property type="molecule type" value="Genomic_DNA"/>
</dbReference>
<reference evidence="1 2" key="1">
    <citation type="submission" date="2023-04" db="EMBL/GenBank/DDBJ databases">
        <title>Colletotrichum tabacum stain YC1 causing leaf anthracnose on Nicotiana tabacum(L.) cv.</title>
        <authorList>
            <person name="Ji Z."/>
            <person name="Wang M."/>
            <person name="Zhang J."/>
            <person name="Wang N."/>
            <person name="Zhou Z."/>
        </authorList>
    </citation>
    <scope>NUCLEOTIDE SEQUENCE [LARGE SCALE GENOMIC DNA]</scope>
    <source>
        <strain evidence="1 2">YC1</strain>
    </source>
</reference>
<evidence type="ECO:0000313" key="1">
    <source>
        <dbReference type="EMBL" id="KAK6213244.1"/>
    </source>
</evidence>
<dbReference type="Proteomes" id="UP001327957">
    <property type="component" value="Unassembled WGS sequence"/>
</dbReference>
<gene>
    <name evidence="1" type="ORF">QIS74_09246</name>
</gene>
<name>A0AAV9T3T2_9PEZI</name>
<accession>A0AAV9T3T2</accession>
<sequence>MFARDLQVLAAFQGISDALDLETLHNWRNSGSFYLGEYLSQGRLAIDPRRSCQVSMQELVDRGLFDVCPGLGEEANWHRWGKRVNELRMEMEQPFLPAINATIVQTAVDVAMAFEHFELPVAIILLGISPYDLPNSVTTIIKVLLDNYTKEKLQSTVSLTWFMFGADTEKLLEIERWRDLHIL</sequence>
<keyword evidence="2" id="KW-1185">Reference proteome</keyword>
<comment type="caution">
    <text evidence="1">The sequence shown here is derived from an EMBL/GenBank/DDBJ whole genome shotgun (WGS) entry which is preliminary data.</text>
</comment>
<proteinExistence type="predicted"/>
<protein>
    <submittedName>
        <fullName evidence="1">Uncharacterized protein</fullName>
    </submittedName>
</protein>
<dbReference type="AlphaFoldDB" id="A0AAV9T3T2"/>
<organism evidence="1 2">
    <name type="scientific">Colletotrichum tabaci</name>
    <dbReference type="NCBI Taxonomy" id="1209068"/>
    <lineage>
        <taxon>Eukaryota</taxon>
        <taxon>Fungi</taxon>
        <taxon>Dikarya</taxon>
        <taxon>Ascomycota</taxon>
        <taxon>Pezizomycotina</taxon>
        <taxon>Sordariomycetes</taxon>
        <taxon>Hypocreomycetidae</taxon>
        <taxon>Glomerellales</taxon>
        <taxon>Glomerellaceae</taxon>
        <taxon>Colletotrichum</taxon>
        <taxon>Colletotrichum destructivum species complex</taxon>
    </lineage>
</organism>
<evidence type="ECO:0000313" key="2">
    <source>
        <dbReference type="Proteomes" id="UP001327957"/>
    </source>
</evidence>